<accession>A0A6N7UT34</accession>
<dbReference type="InterPro" id="IPR014015">
    <property type="entry name" value="Helicase_SF3_DNA-vir"/>
</dbReference>
<dbReference type="GO" id="GO:0016787">
    <property type="term" value="F:hydrolase activity"/>
    <property type="evidence" value="ECO:0007669"/>
    <property type="project" value="UniProtKB-KW"/>
</dbReference>
<keyword evidence="3" id="KW-0067">ATP-binding</keyword>
<feature type="domain" description="SF3 helicase" evidence="4">
    <location>
        <begin position="314"/>
        <end position="473"/>
    </location>
</feature>
<gene>
    <name evidence="5" type="ORF">FYJ34_07235</name>
</gene>
<dbReference type="Gene3D" id="3.40.50.300">
    <property type="entry name" value="P-loop containing nucleotide triphosphate hydrolases"/>
    <property type="match status" value="1"/>
</dbReference>
<dbReference type="SMART" id="SM00942">
    <property type="entry name" value="PriCT_1"/>
    <property type="match status" value="1"/>
</dbReference>
<dbReference type="AlphaFoldDB" id="A0A6N7UT34"/>
<keyword evidence="6" id="KW-1185">Reference proteome</keyword>
<proteinExistence type="predicted"/>
<dbReference type="PANTHER" id="PTHR35372">
    <property type="entry name" value="ATP BINDING PROTEIN-RELATED"/>
    <property type="match status" value="1"/>
</dbReference>
<dbReference type="Pfam" id="PF08706">
    <property type="entry name" value="D5_N"/>
    <property type="match status" value="1"/>
</dbReference>
<dbReference type="InterPro" id="IPR014820">
    <property type="entry name" value="PriCT_1"/>
</dbReference>
<keyword evidence="1" id="KW-0547">Nucleotide-binding</keyword>
<dbReference type="InterPro" id="IPR027417">
    <property type="entry name" value="P-loop_NTPase"/>
</dbReference>
<dbReference type="InterPro" id="IPR006500">
    <property type="entry name" value="Helicase_put_C_phage/plasmid"/>
</dbReference>
<dbReference type="Proteomes" id="UP000434409">
    <property type="component" value="Unassembled WGS sequence"/>
</dbReference>
<evidence type="ECO:0000256" key="2">
    <source>
        <dbReference type="ARBA" id="ARBA00022801"/>
    </source>
</evidence>
<dbReference type="PROSITE" id="PS51206">
    <property type="entry name" value="SF3_HELICASE_1"/>
    <property type="match status" value="1"/>
</dbReference>
<evidence type="ECO:0000256" key="1">
    <source>
        <dbReference type="ARBA" id="ARBA00022741"/>
    </source>
</evidence>
<dbReference type="InterPro" id="IPR014818">
    <property type="entry name" value="Phage/plasmid_primase_P4_C"/>
</dbReference>
<dbReference type="SUPFAM" id="SSF52540">
    <property type="entry name" value="P-loop containing nucleoside triphosphate hydrolases"/>
    <property type="match status" value="1"/>
</dbReference>
<sequence length="602" mass="67166">MNLNHLMTDKAQSLKEPRADPAASYNSFAALPDGYIPEGRRNTVMSHIAGRLVKRYGDTHEARGAFLEKAKCCVPPLDENELDSIWSSAVKFGKAVSAQPGYVPPEVYNDPTPCKPDDYSDVGQAYAFTKHCRNYVRYSLATDYIVYDGVCWQESKPRSQAAMQQFTDTQLAEAKAWLTRAEERLEETGAKAVIAAHGKNASEFMTEKQKSALFAQRGAVAYRKFVLQRRDSKYQVAALREARPMVEIDHGELDKDGFLLNTPEYTVDLRKGMNGMQEHCAEDFITKCTAVSPGSRGADLWTDALHTFFCGDAELKEYVQRIAGLTLIGHVYIEALIIAHGDGRNGKSTFWNVLARVMGSYSGNISADALTVGCKRNVKPELAETKGKRLLIAAELEEGMRLNTSVVKQFCSTDEIYAEKKYKDPFAFTPTHTLVLYTNHLPKVGANDPGTWRRLIVVPFNARIDGSGDVKNYADYLFDNAGPAVLAWMIEGAEKVISDNFRIAQPECVKKATALYRENSDWLSHFLEECCEVGDTYSERSGDLYAAYRSFCGRSGEYTRSTTDFYAAVDTSGFERKHTKRGRIVLGLRLKSEFASVFAADE</sequence>
<evidence type="ECO:0000259" key="4">
    <source>
        <dbReference type="PROSITE" id="PS51206"/>
    </source>
</evidence>
<keyword evidence="2" id="KW-0378">Hydrolase</keyword>
<dbReference type="GO" id="GO:0005524">
    <property type="term" value="F:ATP binding"/>
    <property type="evidence" value="ECO:0007669"/>
    <property type="project" value="UniProtKB-KW"/>
</dbReference>
<comment type="caution">
    <text evidence="5">The sequence shown here is derived from an EMBL/GenBank/DDBJ whole genome shotgun (WGS) entry which is preliminary data.</text>
</comment>
<name>A0A6N7UT34_9FIRM</name>
<dbReference type="SMART" id="SM00885">
    <property type="entry name" value="D5_N"/>
    <property type="match status" value="1"/>
</dbReference>
<dbReference type="NCBIfam" id="TIGR01613">
    <property type="entry name" value="primase_Cterm"/>
    <property type="match status" value="1"/>
</dbReference>
<evidence type="ECO:0000313" key="5">
    <source>
        <dbReference type="EMBL" id="MSR94054.1"/>
    </source>
</evidence>
<reference evidence="5 6" key="1">
    <citation type="submission" date="2019-08" db="EMBL/GenBank/DDBJ databases">
        <title>In-depth cultivation of the pig gut microbiome towards novel bacterial diversity and tailored functional studies.</title>
        <authorList>
            <person name="Wylensek D."/>
            <person name="Hitch T.C.A."/>
            <person name="Clavel T."/>
        </authorList>
    </citation>
    <scope>NUCLEOTIDE SEQUENCE [LARGE SCALE GENOMIC DNA]</scope>
    <source>
        <strain evidence="5 6">68-1-5</strain>
    </source>
</reference>
<evidence type="ECO:0000256" key="3">
    <source>
        <dbReference type="ARBA" id="ARBA00022840"/>
    </source>
</evidence>
<organism evidence="5 6">
    <name type="scientific">Suipraeoptans intestinalis</name>
    <dbReference type="NCBI Taxonomy" id="2606628"/>
    <lineage>
        <taxon>Bacteria</taxon>
        <taxon>Bacillati</taxon>
        <taxon>Bacillota</taxon>
        <taxon>Clostridia</taxon>
        <taxon>Lachnospirales</taxon>
        <taxon>Lachnospiraceae</taxon>
        <taxon>Suipraeoptans</taxon>
    </lineage>
</organism>
<dbReference type="InterPro" id="IPR045455">
    <property type="entry name" value="NrS-1_pol-like_helicase"/>
</dbReference>
<dbReference type="Pfam" id="PF19263">
    <property type="entry name" value="DUF5906"/>
    <property type="match status" value="1"/>
</dbReference>
<dbReference type="PANTHER" id="PTHR35372:SF2">
    <property type="entry name" value="SF3 HELICASE DOMAIN-CONTAINING PROTEIN"/>
    <property type="match status" value="1"/>
</dbReference>
<dbReference type="EMBL" id="VULY01000018">
    <property type="protein sequence ID" value="MSR94054.1"/>
    <property type="molecule type" value="Genomic_DNA"/>
</dbReference>
<dbReference type="InterPro" id="IPR051620">
    <property type="entry name" value="ORF904-like_C"/>
</dbReference>
<evidence type="ECO:0000313" key="6">
    <source>
        <dbReference type="Proteomes" id="UP000434409"/>
    </source>
</evidence>
<protein>
    <submittedName>
        <fullName evidence="5">DNA primase</fullName>
    </submittedName>
</protein>
<dbReference type="RefSeq" id="WP_154477433.1">
    <property type="nucleotide sequence ID" value="NZ_VULY01000018.1"/>
</dbReference>